<dbReference type="InterPro" id="IPR006311">
    <property type="entry name" value="TAT_signal"/>
</dbReference>
<dbReference type="GO" id="GO:0005829">
    <property type="term" value="C:cytosol"/>
    <property type="evidence" value="ECO:0007669"/>
    <property type="project" value="TreeGrafter"/>
</dbReference>
<evidence type="ECO:0000256" key="1">
    <source>
        <dbReference type="ARBA" id="ARBA00001933"/>
    </source>
</evidence>
<dbReference type="AlphaFoldDB" id="A0A7X5UYC7"/>
<comment type="subunit">
    <text evidence="3">Homotetramer.</text>
</comment>
<dbReference type="InterPro" id="IPR015424">
    <property type="entry name" value="PyrdxlP-dep_Trfase"/>
</dbReference>
<keyword evidence="4" id="KW-0663">Pyridoxal phosphate</keyword>
<name>A0A7X5UYC7_9SPHN</name>
<dbReference type="EMBL" id="JAASQV010000001">
    <property type="protein sequence ID" value="NIJ64507.1"/>
    <property type="molecule type" value="Genomic_DNA"/>
</dbReference>
<dbReference type="GO" id="GO:0006545">
    <property type="term" value="P:glycine biosynthetic process"/>
    <property type="evidence" value="ECO:0007669"/>
    <property type="project" value="TreeGrafter"/>
</dbReference>
<comment type="similarity">
    <text evidence="2">Belongs to the threonine aldolase family.</text>
</comment>
<dbReference type="Proteomes" id="UP000564677">
    <property type="component" value="Unassembled WGS sequence"/>
</dbReference>
<reference evidence="7 8" key="1">
    <citation type="submission" date="2020-03" db="EMBL/GenBank/DDBJ databases">
        <title>Genomic Encyclopedia of Type Strains, Phase IV (KMG-IV): sequencing the most valuable type-strain genomes for metagenomic binning, comparative biology and taxonomic classification.</title>
        <authorList>
            <person name="Goeker M."/>
        </authorList>
    </citation>
    <scope>NUCLEOTIDE SEQUENCE [LARGE SCALE GENOMIC DNA]</scope>
    <source>
        <strain evidence="7 8">DSM 4733</strain>
    </source>
</reference>
<comment type="cofactor">
    <cofactor evidence="1">
        <name>pyridoxal 5'-phosphate</name>
        <dbReference type="ChEBI" id="CHEBI:597326"/>
    </cofactor>
</comment>
<evidence type="ECO:0000256" key="4">
    <source>
        <dbReference type="ARBA" id="ARBA00022898"/>
    </source>
</evidence>
<dbReference type="Gene3D" id="3.40.640.10">
    <property type="entry name" value="Type I PLP-dependent aspartate aminotransferase-like (Major domain)"/>
    <property type="match status" value="1"/>
</dbReference>
<dbReference type="InterPro" id="IPR001597">
    <property type="entry name" value="ArAA_b-elim_lyase/Thr_aldolase"/>
</dbReference>
<dbReference type="InterPro" id="IPR015421">
    <property type="entry name" value="PyrdxlP-dep_Trfase_major"/>
</dbReference>
<proteinExistence type="inferred from homology"/>
<protein>
    <submittedName>
        <fullName evidence="7">Threonine aldolase</fullName>
        <ecNumber evidence="7">4.1.2.5</ecNumber>
    </submittedName>
</protein>
<gene>
    <name evidence="7" type="ORF">FHR20_001438</name>
</gene>
<dbReference type="SUPFAM" id="SSF53383">
    <property type="entry name" value="PLP-dependent transferases"/>
    <property type="match status" value="1"/>
</dbReference>
<dbReference type="PANTHER" id="PTHR48097">
    <property type="entry name" value="L-THREONINE ALDOLASE-RELATED"/>
    <property type="match status" value="1"/>
</dbReference>
<dbReference type="GO" id="GO:0008732">
    <property type="term" value="F:L-allo-threonine aldolase activity"/>
    <property type="evidence" value="ECO:0007669"/>
    <property type="project" value="TreeGrafter"/>
</dbReference>
<dbReference type="GO" id="GO:0006567">
    <property type="term" value="P:L-threonine catabolic process"/>
    <property type="evidence" value="ECO:0007669"/>
    <property type="project" value="TreeGrafter"/>
</dbReference>
<dbReference type="Pfam" id="PF01212">
    <property type="entry name" value="Beta_elim_lyase"/>
    <property type="match status" value="1"/>
</dbReference>
<dbReference type="RefSeq" id="WP_167298847.1">
    <property type="nucleotide sequence ID" value="NZ_JAASQV010000001.1"/>
</dbReference>
<dbReference type="EC" id="4.1.2.5" evidence="7"/>
<feature type="domain" description="Aromatic amino acid beta-eliminating lyase/threonine aldolase" evidence="6">
    <location>
        <begin position="54"/>
        <end position="310"/>
    </location>
</feature>
<accession>A0A7X5UYC7</accession>
<feature type="signal peptide" evidence="5">
    <location>
        <begin position="1"/>
        <end position="24"/>
    </location>
</feature>
<keyword evidence="5" id="KW-0732">Signal</keyword>
<keyword evidence="7" id="KW-0456">Lyase</keyword>
<keyword evidence="8" id="KW-1185">Reference proteome</keyword>
<evidence type="ECO:0000313" key="7">
    <source>
        <dbReference type="EMBL" id="NIJ64507.1"/>
    </source>
</evidence>
<sequence>MHSDRRAFLGLAAAAMAMPPLARAARWQSAPAFPPADARSVWLVGDSAPPDPVAMSARLAALAGSGSVRDGYLNGGAVEALEGAFAAYLGKEACAFFPTGTLANNVALRVLCGEAPHALCQYDSHLYRDESNMAQRLAGINLVPLGAGRVAPTQEELVAAFDAAEKGPYALKVGAISLESPVRRLDGQLIPPKRIAEIAALAAAHGTRMHLDAARLLLAPPSLDRKAYVAPFETVYVSLYKYLGAPFGAVLAGPAATIAKAREWRHLYGGLIYQGWAPALLALDGLQRFPESIATAHGAAETLFAALEHGGKVKRVPNPDASNIYRLEMPQALAEAAFERGRAAGVRIGRWEKGSIPFFVNETLLRRPVEEYVRVFLG</sequence>
<comment type="caution">
    <text evidence="7">The sequence shown here is derived from an EMBL/GenBank/DDBJ whole genome shotgun (WGS) entry which is preliminary data.</text>
</comment>
<evidence type="ECO:0000256" key="5">
    <source>
        <dbReference type="SAM" id="SignalP"/>
    </source>
</evidence>
<evidence type="ECO:0000256" key="3">
    <source>
        <dbReference type="ARBA" id="ARBA00011881"/>
    </source>
</evidence>
<dbReference type="PROSITE" id="PS51318">
    <property type="entry name" value="TAT"/>
    <property type="match status" value="1"/>
</dbReference>
<organism evidence="7 8">
    <name type="scientific">Sphingomonas leidyi</name>
    <dbReference type="NCBI Taxonomy" id="68569"/>
    <lineage>
        <taxon>Bacteria</taxon>
        <taxon>Pseudomonadati</taxon>
        <taxon>Pseudomonadota</taxon>
        <taxon>Alphaproteobacteria</taxon>
        <taxon>Sphingomonadales</taxon>
        <taxon>Sphingomonadaceae</taxon>
        <taxon>Sphingomonas</taxon>
    </lineage>
</organism>
<evidence type="ECO:0000259" key="6">
    <source>
        <dbReference type="Pfam" id="PF01212"/>
    </source>
</evidence>
<evidence type="ECO:0000256" key="2">
    <source>
        <dbReference type="ARBA" id="ARBA00006966"/>
    </source>
</evidence>
<dbReference type="PANTHER" id="PTHR48097:SF9">
    <property type="entry name" value="L-THREONINE ALDOLASE"/>
    <property type="match status" value="1"/>
</dbReference>
<evidence type="ECO:0000313" key="8">
    <source>
        <dbReference type="Proteomes" id="UP000564677"/>
    </source>
</evidence>
<feature type="chain" id="PRO_5031419507" evidence="5">
    <location>
        <begin position="25"/>
        <end position="378"/>
    </location>
</feature>